<dbReference type="GeneID" id="117640170"/>
<dbReference type="KEGG" id="tpal:117640170"/>
<evidence type="ECO:0000256" key="4">
    <source>
        <dbReference type="ARBA" id="ARBA00022801"/>
    </source>
</evidence>
<keyword evidence="2 9" id="KW-0645">Protease</keyword>
<dbReference type="PANTHER" id="PTHR11010">
    <property type="entry name" value="PROTEASE S28 PRO-X CARBOXYPEPTIDASE-RELATED"/>
    <property type="match status" value="1"/>
</dbReference>
<dbReference type="GO" id="GO:0006508">
    <property type="term" value="P:proteolysis"/>
    <property type="evidence" value="ECO:0007669"/>
    <property type="project" value="UniProtKB-KW"/>
</dbReference>
<comment type="similarity">
    <text evidence="1">Belongs to the peptidase S28 family.</text>
</comment>
<keyword evidence="4" id="KW-0378">Hydrolase</keyword>
<dbReference type="Pfam" id="PF05577">
    <property type="entry name" value="Peptidase_S28"/>
    <property type="match status" value="1"/>
</dbReference>
<evidence type="ECO:0000313" key="10">
    <source>
        <dbReference type="RefSeq" id="XP_034232344.1"/>
    </source>
</evidence>
<evidence type="ECO:0000256" key="2">
    <source>
        <dbReference type="ARBA" id="ARBA00022670"/>
    </source>
</evidence>
<gene>
    <name evidence="9 10" type="primary">LOC117640170</name>
</gene>
<dbReference type="PANTHER" id="PTHR11010:SF5">
    <property type="entry name" value="RE36938P-RELATED"/>
    <property type="match status" value="1"/>
</dbReference>
<feature type="region of interest" description="Disordered" evidence="6">
    <location>
        <begin position="39"/>
        <end position="58"/>
    </location>
</feature>
<sequence length="515" mass="58045">MQVLCAVGAVALVCLALLQAAQVESASVSGQRQLLKGSLVGRRRLPPPPPRRGNRLGDDAVTTHWYPTQLLDHYDVTNDARWSQRYFANPSLYEEGGPIFIFIEGEGEAQSGWIAEGGSFMYSLAEELKAKMYVLEHRYFGKSRPFPNITTENLLWLTPDQAIADLARFIEYLIDQGEMKEGQKVAVFGGSYPGNLAAWSRYKFPHLINAAVASSAPVRAKLNFPEYMEVVTRSIRSVDGDECADNVQRGLERLRKLAMTTDGLKQIQKWFYMCDPLDTSNKLDMDMFFNILSNPFATATQYNRDNSGAKYSIKSQCKYMKDKKTDDDAAAALADVFVASQYFIIGCIDWTYKANTESLRSIEYKGADRQWVYMTCTSFGYYQTPDGDTIFPKGYFGLDYFLQQCTDAFGENFAEKLNQKGVTRTNVVYGALKPDVEHVMFVNGEIDPWHALGVVEPLNAESPAVLISTTSHCYDMYPNQYADSDELRQARERIREFLIDALYESPDSDNPTISP</sequence>
<evidence type="ECO:0000313" key="9">
    <source>
        <dbReference type="RefSeq" id="XP_034232343.1"/>
    </source>
</evidence>
<evidence type="ECO:0000256" key="3">
    <source>
        <dbReference type="ARBA" id="ARBA00022729"/>
    </source>
</evidence>
<dbReference type="InterPro" id="IPR029058">
    <property type="entry name" value="AB_hydrolase_fold"/>
</dbReference>
<keyword evidence="8" id="KW-1185">Reference proteome</keyword>
<evidence type="ECO:0000256" key="1">
    <source>
        <dbReference type="ARBA" id="ARBA00011079"/>
    </source>
</evidence>
<dbReference type="RefSeq" id="XP_034232344.1">
    <property type="nucleotide sequence ID" value="XM_034376453.1"/>
</dbReference>
<name>A0A6P8XZ10_THRPL</name>
<evidence type="ECO:0000256" key="5">
    <source>
        <dbReference type="ARBA" id="ARBA00023180"/>
    </source>
</evidence>
<dbReference type="AlphaFoldDB" id="A0A6P8XZ10"/>
<feature type="signal peptide" evidence="7">
    <location>
        <begin position="1"/>
        <end position="20"/>
    </location>
</feature>
<proteinExistence type="inferred from homology"/>
<evidence type="ECO:0000256" key="7">
    <source>
        <dbReference type="SAM" id="SignalP"/>
    </source>
</evidence>
<evidence type="ECO:0000313" key="8">
    <source>
        <dbReference type="Proteomes" id="UP000515158"/>
    </source>
</evidence>
<dbReference type="OrthoDB" id="1735038at2759"/>
<dbReference type="SUPFAM" id="SSF53474">
    <property type="entry name" value="alpha/beta-Hydrolases"/>
    <property type="match status" value="1"/>
</dbReference>
<dbReference type="RefSeq" id="XP_034232343.1">
    <property type="nucleotide sequence ID" value="XM_034376452.1"/>
</dbReference>
<feature type="chain" id="PRO_5044654763" evidence="7">
    <location>
        <begin position="21"/>
        <end position="515"/>
    </location>
</feature>
<dbReference type="Gene3D" id="3.40.50.1820">
    <property type="entry name" value="alpha/beta hydrolase"/>
    <property type="match status" value="1"/>
</dbReference>
<accession>A0A6P8XZ10</accession>
<reference evidence="9 10" key="1">
    <citation type="submission" date="2025-04" db="UniProtKB">
        <authorList>
            <consortium name="RefSeq"/>
        </authorList>
    </citation>
    <scope>IDENTIFICATION</scope>
    <source>
        <tissue evidence="9 10">Total insect</tissue>
    </source>
</reference>
<dbReference type="GO" id="GO:0070008">
    <property type="term" value="F:serine-type exopeptidase activity"/>
    <property type="evidence" value="ECO:0007669"/>
    <property type="project" value="InterPro"/>
</dbReference>
<dbReference type="Proteomes" id="UP000515158">
    <property type="component" value="Unplaced"/>
</dbReference>
<keyword evidence="5" id="KW-0325">Glycoprotein</keyword>
<dbReference type="GO" id="GO:0008239">
    <property type="term" value="F:dipeptidyl-peptidase activity"/>
    <property type="evidence" value="ECO:0007669"/>
    <property type="project" value="TreeGrafter"/>
</dbReference>
<dbReference type="InterPro" id="IPR042269">
    <property type="entry name" value="Ser_carbopepase_S28_SKS"/>
</dbReference>
<evidence type="ECO:0000256" key="6">
    <source>
        <dbReference type="SAM" id="MobiDB-lite"/>
    </source>
</evidence>
<organism evidence="9">
    <name type="scientific">Thrips palmi</name>
    <name type="common">Melon thrips</name>
    <dbReference type="NCBI Taxonomy" id="161013"/>
    <lineage>
        <taxon>Eukaryota</taxon>
        <taxon>Metazoa</taxon>
        <taxon>Ecdysozoa</taxon>
        <taxon>Arthropoda</taxon>
        <taxon>Hexapoda</taxon>
        <taxon>Insecta</taxon>
        <taxon>Pterygota</taxon>
        <taxon>Neoptera</taxon>
        <taxon>Paraneoptera</taxon>
        <taxon>Thysanoptera</taxon>
        <taxon>Terebrantia</taxon>
        <taxon>Thripoidea</taxon>
        <taxon>Thripidae</taxon>
        <taxon>Thrips</taxon>
    </lineage>
</organism>
<protein>
    <submittedName>
        <fullName evidence="9 10">Serine protease K12H4.7</fullName>
    </submittedName>
</protein>
<dbReference type="InterPro" id="IPR008758">
    <property type="entry name" value="Peptidase_S28"/>
</dbReference>
<keyword evidence="3 7" id="KW-0732">Signal</keyword>
<dbReference type="Gene3D" id="1.20.120.980">
    <property type="entry name" value="Serine carboxypeptidase S28, SKS domain"/>
    <property type="match status" value="1"/>
</dbReference>